<gene>
    <name evidence="5" type="ORF">QR46_2167</name>
</gene>
<sequence>MAAGCFLSAEPRVATFLEIQKCNLTCLPENYPIKYFLQHHLKWPQLTYVCSVAGKVVGYVMGKIDDEDNPKLAHGHITSVAVHRDYRSMGIAEALMQQVLQEMRTTYGLPSCKLNVRVSNAGAQHVYKDMLGFELERLDEGYFQDKEDSQFLNCDFTKAAVLNKLRPTIACLDEADDSEEDVFISINGKPVITKESCKAQLEEMLRDEQPMSSVVEEV</sequence>
<evidence type="ECO:0000313" key="5">
    <source>
        <dbReference type="EMBL" id="KWX13827.1"/>
    </source>
</evidence>
<dbReference type="AlphaFoldDB" id="A0A132NUT8"/>
<name>A0A132NUT8_GIAIN</name>
<dbReference type="CDD" id="cd04301">
    <property type="entry name" value="NAT_SF"/>
    <property type="match status" value="1"/>
</dbReference>
<dbReference type="EMBL" id="JXTI01000054">
    <property type="protein sequence ID" value="KWX13827.1"/>
    <property type="molecule type" value="Genomic_DNA"/>
</dbReference>
<proteinExistence type="inferred from homology"/>
<comment type="caution">
    <text evidence="5">The sequence shown here is derived from an EMBL/GenBank/DDBJ whole genome shotgun (WGS) entry which is preliminary data.</text>
</comment>
<keyword evidence="2" id="KW-0012">Acyltransferase</keyword>
<dbReference type="InterPro" id="IPR016181">
    <property type="entry name" value="Acyl_CoA_acyltransferase"/>
</dbReference>
<reference evidence="5 6" key="1">
    <citation type="journal article" date="2015" name="Mol. Biochem. Parasitol.">
        <title>Identification of polymorphic genes for use in assemblage B genotyping assays through comparative genomics of multiple assemblage B Giardia duodenalis isolates.</title>
        <authorList>
            <person name="Wielinga C."/>
            <person name="Thompson R.C."/>
            <person name="Monis P."/>
            <person name="Ryan U."/>
        </authorList>
    </citation>
    <scope>NUCLEOTIDE SEQUENCE [LARGE SCALE GENOMIC DNA]</scope>
    <source>
        <strain evidence="5 6">BAH15c1</strain>
    </source>
</reference>
<accession>A0A132NUT8</accession>
<dbReference type="InterPro" id="IPR045047">
    <property type="entry name" value="Ard1-like"/>
</dbReference>
<dbReference type="VEuPathDB" id="GiardiaDB:QR46_2167"/>
<feature type="domain" description="N-acetyltransferase" evidence="4">
    <location>
        <begin position="4"/>
        <end position="167"/>
    </location>
</feature>
<dbReference type="PANTHER" id="PTHR23091:SF4">
    <property type="entry name" value="N-TERMINAL AMINO-ACID N(ALPHA)-ACETYLTRANSFERASE NATA"/>
    <property type="match status" value="1"/>
</dbReference>
<dbReference type="Gene3D" id="3.40.630.30">
    <property type="match status" value="1"/>
</dbReference>
<comment type="similarity">
    <text evidence="3">Belongs to the acetyltransferase family. ARD1 subfamily.</text>
</comment>
<evidence type="ECO:0000256" key="3">
    <source>
        <dbReference type="ARBA" id="ARBA00025786"/>
    </source>
</evidence>
<evidence type="ECO:0000256" key="1">
    <source>
        <dbReference type="ARBA" id="ARBA00022679"/>
    </source>
</evidence>
<dbReference type="Proteomes" id="UP000070089">
    <property type="component" value="Unassembled WGS sequence"/>
</dbReference>
<dbReference type="PANTHER" id="PTHR23091">
    <property type="entry name" value="N-TERMINAL ACETYLTRANSFERASE"/>
    <property type="match status" value="1"/>
</dbReference>
<evidence type="ECO:0000259" key="4">
    <source>
        <dbReference type="PROSITE" id="PS51186"/>
    </source>
</evidence>
<protein>
    <submittedName>
        <fullName evidence="5">Putative N-terminal acetyltransferase complex ARD1 subunit</fullName>
    </submittedName>
</protein>
<evidence type="ECO:0000256" key="2">
    <source>
        <dbReference type="ARBA" id="ARBA00023315"/>
    </source>
</evidence>
<dbReference type="GO" id="GO:0031415">
    <property type="term" value="C:NatA complex"/>
    <property type="evidence" value="ECO:0007669"/>
    <property type="project" value="InterPro"/>
</dbReference>
<dbReference type="PROSITE" id="PS51186">
    <property type="entry name" value="GNAT"/>
    <property type="match status" value="1"/>
</dbReference>
<dbReference type="InterPro" id="IPR000182">
    <property type="entry name" value="GNAT_dom"/>
</dbReference>
<dbReference type="GO" id="GO:1990189">
    <property type="term" value="F:protein N-terminal-serine acetyltransferase activity"/>
    <property type="evidence" value="ECO:0007669"/>
    <property type="project" value="TreeGrafter"/>
</dbReference>
<organism evidence="5 6">
    <name type="scientific">Giardia duodenalis assemblage B</name>
    <dbReference type="NCBI Taxonomy" id="1394984"/>
    <lineage>
        <taxon>Eukaryota</taxon>
        <taxon>Metamonada</taxon>
        <taxon>Diplomonadida</taxon>
        <taxon>Hexamitidae</taxon>
        <taxon>Giardiinae</taxon>
        <taxon>Giardia</taxon>
    </lineage>
</organism>
<evidence type="ECO:0000313" key="6">
    <source>
        <dbReference type="Proteomes" id="UP000070089"/>
    </source>
</evidence>
<dbReference type="GO" id="GO:1990190">
    <property type="term" value="F:protein-N-terminal-glutamate acetyltransferase activity"/>
    <property type="evidence" value="ECO:0007669"/>
    <property type="project" value="TreeGrafter"/>
</dbReference>
<dbReference type="Pfam" id="PF00583">
    <property type="entry name" value="Acetyltransf_1"/>
    <property type="match status" value="1"/>
</dbReference>
<dbReference type="OrthoDB" id="25586at2759"/>
<dbReference type="SUPFAM" id="SSF55729">
    <property type="entry name" value="Acyl-CoA N-acyltransferases (Nat)"/>
    <property type="match status" value="1"/>
</dbReference>
<keyword evidence="1 5" id="KW-0808">Transferase</keyword>